<evidence type="ECO:0000256" key="3">
    <source>
        <dbReference type="ARBA" id="ARBA00023315"/>
    </source>
</evidence>
<dbReference type="Proteomes" id="UP000231134">
    <property type="component" value="Unassembled WGS sequence"/>
</dbReference>
<evidence type="ECO:0000313" key="6">
    <source>
        <dbReference type="Proteomes" id="UP000231134"/>
    </source>
</evidence>
<keyword evidence="3 5" id="KW-0012">Acyltransferase</keyword>
<dbReference type="Pfam" id="PF01553">
    <property type="entry name" value="Acyltransferase"/>
    <property type="match status" value="1"/>
</dbReference>
<dbReference type="GO" id="GO:0003841">
    <property type="term" value="F:1-acylglycerol-3-phosphate O-acyltransferase activity"/>
    <property type="evidence" value="ECO:0007669"/>
    <property type="project" value="TreeGrafter"/>
</dbReference>
<evidence type="ECO:0000256" key="2">
    <source>
        <dbReference type="ARBA" id="ARBA00022679"/>
    </source>
</evidence>
<feature type="domain" description="Phospholipid/glycerol acyltransferase" evidence="4">
    <location>
        <begin position="50"/>
        <end position="162"/>
    </location>
</feature>
<dbReference type="InterPro" id="IPR002123">
    <property type="entry name" value="Plipid/glycerol_acylTrfase"/>
</dbReference>
<reference evidence="5 6" key="1">
    <citation type="submission" date="2017-11" db="EMBL/GenBank/DDBJ databases">
        <title>Animal gut microbial communities from fecal samples from Wisconsin, USA.</title>
        <authorList>
            <person name="Neumann A."/>
        </authorList>
    </citation>
    <scope>NUCLEOTIDE SEQUENCE [LARGE SCALE GENOMIC DNA]</scope>
    <source>
        <strain evidence="5 6">UWS3</strain>
    </source>
</reference>
<dbReference type="SMART" id="SM00563">
    <property type="entry name" value="PlsC"/>
    <property type="match status" value="1"/>
</dbReference>
<dbReference type="AlphaFoldDB" id="A0A2M9A9B2"/>
<keyword evidence="2 5" id="KW-0808">Transferase</keyword>
<evidence type="ECO:0000259" key="4">
    <source>
        <dbReference type="SMART" id="SM00563"/>
    </source>
</evidence>
<dbReference type="CDD" id="cd07989">
    <property type="entry name" value="LPLAT_AGPAT-like"/>
    <property type="match status" value="1"/>
</dbReference>
<dbReference type="SUPFAM" id="SSF69593">
    <property type="entry name" value="Glycerol-3-phosphate (1)-acyltransferase"/>
    <property type="match status" value="1"/>
</dbReference>
<dbReference type="PANTHER" id="PTHR10434:SF40">
    <property type="entry name" value="1-ACYL-SN-GLYCEROL-3-PHOSPHATE ACYLTRANSFERASE"/>
    <property type="match status" value="1"/>
</dbReference>
<dbReference type="EMBL" id="PGEX01000001">
    <property type="protein sequence ID" value="PJJ42326.1"/>
    <property type="molecule type" value="Genomic_DNA"/>
</dbReference>
<name>A0A2M9A9B2_9BACT</name>
<sequence length="230" mass="26126">MAVKSIVEFFLKTVVRFIERAGWAYFHIAYRPQLVFTDPSVQSTNLKTPSLIIANHTSTNDPILLLALFFHKRSIVVAKDWYEMPKFHWILKRANVVPCDRFNLDTEWALKAKKQLEAGNSVIIFPEGKCREDGLLNEFKTGFAFLARSTGAPVISIGLDGIYKRGHKTRVIIGNAEKIERVKGIPSSVHLAERSEYFRQKVWALKLQALNKPFTELPTAENTPAEKVAN</sequence>
<dbReference type="GO" id="GO:0006654">
    <property type="term" value="P:phosphatidic acid biosynthetic process"/>
    <property type="evidence" value="ECO:0007669"/>
    <property type="project" value="TreeGrafter"/>
</dbReference>
<organism evidence="5 6">
    <name type="scientific">Hallerella succinigenes</name>
    <dbReference type="NCBI Taxonomy" id="1896222"/>
    <lineage>
        <taxon>Bacteria</taxon>
        <taxon>Pseudomonadati</taxon>
        <taxon>Fibrobacterota</taxon>
        <taxon>Fibrobacteria</taxon>
        <taxon>Fibrobacterales</taxon>
        <taxon>Fibrobacteraceae</taxon>
        <taxon>Hallerella</taxon>
    </lineage>
</organism>
<dbReference type="OrthoDB" id="9803035at2"/>
<evidence type="ECO:0000256" key="1">
    <source>
        <dbReference type="ARBA" id="ARBA00005189"/>
    </source>
</evidence>
<keyword evidence="6" id="KW-1185">Reference proteome</keyword>
<gene>
    <name evidence="5" type="ORF">BGX16_2351</name>
</gene>
<comment type="pathway">
    <text evidence="1">Lipid metabolism.</text>
</comment>
<comment type="caution">
    <text evidence="5">The sequence shown here is derived from an EMBL/GenBank/DDBJ whole genome shotgun (WGS) entry which is preliminary data.</text>
</comment>
<dbReference type="PANTHER" id="PTHR10434">
    <property type="entry name" value="1-ACYL-SN-GLYCEROL-3-PHOSPHATE ACYLTRANSFERASE"/>
    <property type="match status" value="1"/>
</dbReference>
<protein>
    <submittedName>
        <fullName evidence="5">1-acyl-sn-glycerol-3-phosphate acyltransferase</fullName>
    </submittedName>
</protein>
<evidence type="ECO:0000313" key="5">
    <source>
        <dbReference type="EMBL" id="PJJ42326.1"/>
    </source>
</evidence>
<proteinExistence type="predicted"/>
<accession>A0A2M9A9B2</accession>